<name>A0A512RME3_9BACT</name>
<gene>
    <name evidence="2" type="ORF">CCY01nite_30900</name>
</gene>
<dbReference type="OrthoDB" id="1122635at2"/>
<evidence type="ECO:0008006" key="4">
    <source>
        <dbReference type="Google" id="ProtNLM"/>
    </source>
</evidence>
<dbReference type="Proteomes" id="UP000321436">
    <property type="component" value="Unassembled WGS sequence"/>
</dbReference>
<accession>A0A512RME3</accession>
<comment type="caution">
    <text evidence="2">The sequence shown here is derived from an EMBL/GenBank/DDBJ whole genome shotgun (WGS) entry which is preliminary data.</text>
</comment>
<feature type="signal peptide" evidence="1">
    <location>
        <begin position="1"/>
        <end position="23"/>
    </location>
</feature>
<feature type="chain" id="PRO_5022030871" description="Outer membrane protein beta-barrel domain-containing protein" evidence="1">
    <location>
        <begin position="24"/>
        <end position="209"/>
    </location>
</feature>
<dbReference type="RefSeq" id="WP_146863686.1">
    <property type="nucleotide sequence ID" value="NZ_BKAU01000003.1"/>
</dbReference>
<protein>
    <recommendedName>
        <fullName evidence="4">Outer membrane protein beta-barrel domain-containing protein</fullName>
    </recommendedName>
</protein>
<sequence>MQATINSILATVMIVLLAGTAQAQDGQIESLAGGGKKRIRVGGFGAPTIKYTTFYDQSAILLGGYAGVMLNSKIMLGAGGYALVNNIEAPENSPGSPTQYWNMWYTGFVPEYTIKSDKLFHAAVGLLIGGGGVFKSERYHGVSDENTDWDHSGFFVGEPHVSFEMNITKYLRIGVGGSYRYVQGSNTSGITDSQLSGPAAHFTLKAGRF</sequence>
<keyword evidence="1" id="KW-0732">Signal</keyword>
<dbReference type="AlphaFoldDB" id="A0A512RME3"/>
<evidence type="ECO:0000313" key="3">
    <source>
        <dbReference type="Proteomes" id="UP000321436"/>
    </source>
</evidence>
<reference evidence="2 3" key="1">
    <citation type="submission" date="2019-07" db="EMBL/GenBank/DDBJ databases">
        <title>Whole genome shotgun sequence of Chitinophaga cymbidii NBRC 109752.</title>
        <authorList>
            <person name="Hosoyama A."/>
            <person name="Uohara A."/>
            <person name="Ohji S."/>
            <person name="Ichikawa N."/>
        </authorList>
    </citation>
    <scope>NUCLEOTIDE SEQUENCE [LARGE SCALE GENOMIC DNA]</scope>
    <source>
        <strain evidence="2 3">NBRC 109752</strain>
    </source>
</reference>
<keyword evidence="3" id="KW-1185">Reference proteome</keyword>
<organism evidence="2 3">
    <name type="scientific">Chitinophaga cymbidii</name>
    <dbReference type="NCBI Taxonomy" id="1096750"/>
    <lineage>
        <taxon>Bacteria</taxon>
        <taxon>Pseudomonadati</taxon>
        <taxon>Bacteroidota</taxon>
        <taxon>Chitinophagia</taxon>
        <taxon>Chitinophagales</taxon>
        <taxon>Chitinophagaceae</taxon>
        <taxon>Chitinophaga</taxon>
    </lineage>
</organism>
<evidence type="ECO:0000256" key="1">
    <source>
        <dbReference type="SAM" id="SignalP"/>
    </source>
</evidence>
<proteinExistence type="predicted"/>
<evidence type="ECO:0000313" key="2">
    <source>
        <dbReference type="EMBL" id="GEP96830.1"/>
    </source>
</evidence>
<dbReference type="EMBL" id="BKAU01000003">
    <property type="protein sequence ID" value="GEP96830.1"/>
    <property type="molecule type" value="Genomic_DNA"/>
</dbReference>